<feature type="region of interest" description="Disordered" evidence="1">
    <location>
        <begin position="1"/>
        <end position="20"/>
    </location>
</feature>
<organism evidence="2 3">
    <name type="scientific">Monodelphis domestica</name>
    <name type="common">Gray short-tailed opossum</name>
    <dbReference type="NCBI Taxonomy" id="13616"/>
    <lineage>
        <taxon>Eukaryota</taxon>
        <taxon>Metazoa</taxon>
        <taxon>Chordata</taxon>
        <taxon>Craniata</taxon>
        <taxon>Vertebrata</taxon>
        <taxon>Euteleostomi</taxon>
        <taxon>Mammalia</taxon>
        <taxon>Metatheria</taxon>
        <taxon>Didelphimorphia</taxon>
        <taxon>Didelphidae</taxon>
        <taxon>Monodelphis</taxon>
    </lineage>
</organism>
<dbReference type="OrthoDB" id="5983862at2759"/>
<protein>
    <submittedName>
        <fullName evidence="2">Sperm microtubule inner protein 7</fullName>
    </submittedName>
</protein>
<evidence type="ECO:0000313" key="3">
    <source>
        <dbReference type="Proteomes" id="UP000002280"/>
    </source>
</evidence>
<gene>
    <name evidence="2" type="primary">SPMIP7</name>
</gene>
<dbReference type="PANTHER" id="PTHR34759">
    <property type="entry name" value="SPERMATOGENESIS-ASSOCIATED PROTEIN 48"/>
    <property type="match status" value="1"/>
</dbReference>
<dbReference type="Ensembl" id="ENSMODT00000042132.2">
    <property type="protein sequence ID" value="ENSMODP00000039023.1"/>
    <property type="gene ID" value="ENSMODG00000028255.2"/>
</dbReference>
<proteinExistence type="predicted"/>
<evidence type="ECO:0000313" key="2">
    <source>
        <dbReference type="Ensembl" id="ENSMODP00000039023.1"/>
    </source>
</evidence>
<dbReference type="InParanoid" id="K7DZS2"/>
<dbReference type="GeneTree" id="ENSGT00940000162844"/>
<dbReference type="Bgee" id="ENSMODG00000028255">
    <property type="expression patterns" value="Expressed in spermatocyte and 5 other cell types or tissues"/>
</dbReference>
<reference evidence="2 3" key="1">
    <citation type="journal article" date="2007" name="Nature">
        <title>Genome of the marsupial Monodelphis domestica reveals innovation in non-coding sequences.</title>
        <authorList>
            <person name="Mikkelsen T.S."/>
            <person name="Wakefield M.J."/>
            <person name="Aken B."/>
            <person name="Amemiya C.T."/>
            <person name="Chang J.L."/>
            <person name="Duke S."/>
            <person name="Garber M."/>
            <person name="Gentles A.J."/>
            <person name="Goodstadt L."/>
            <person name="Heger A."/>
            <person name="Jurka J."/>
            <person name="Kamal M."/>
            <person name="Mauceli E."/>
            <person name="Searle S.M."/>
            <person name="Sharpe T."/>
            <person name="Baker M.L."/>
            <person name="Batzer M.A."/>
            <person name="Benos P.V."/>
            <person name="Belov K."/>
            <person name="Clamp M."/>
            <person name="Cook A."/>
            <person name="Cuff J."/>
            <person name="Das R."/>
            <person name="Davidow L."/>
            <person name="Deakin J.E."/>
            <person name="Fazzari M.J."/>
            <person name="Glass J.L."/>
            <person name="Grabherr M."/>
            <person name="Greally J.M."/>
            <person name="Gu W."/>
            <person name="Hore T.A."/>
            <person name="Huttley G.A."/>
            <person name="Kleber M."/>
            <person name="Jirtle R.L."/>
            <person name="Koina E."/>
            <person name="Lee J.T."/>
            <person name="Mahony S."/>
            <person name="Marra M.A."/>
            <person name="Miller R.D."/>
            <person name="Nicholls R.D."/>
            <person name="Oda M."/>
            <person name="Papenfuss A.T."/>
            <person name="Parra Z.E."/>
            <person name="Pollock D.D."/>
            <person name="Ray D.A."/>
            <person name="Schein J.E."/>
            <person name="Speed T.P."/>
            <person name="Thompson K."/>
            <person name="VandeBerg J.L."/>
            <person name="Wade C.M."/>
            <person name="Walker J.A."/>
            <person name="Waters P.D."/>
            <person name="Webber C."/>
            <person name="Weidman J.R."/>
            <person name="Xie X."/>
            <person name="Zody M.C."/>
            <person name="Baldwin J."/>
            <person name="Abdouelleil A."/>
            <person name="Abdulkadir J."/>
            <person name="Abebe A."/>
            <person name="Abera B."/>
            <person name="Abreu J."/>
            <person name="Acer S.C."/>
            <person name="Aftuck L."/>
            <person name="Alexander A."/>
            <person name="An P."/>
            <person name="Anderson E."/>
            <person name="Anderson S."/>
            <person name="Arachi H."/>
            <person name="Azer M."/>
            <person name="Bachantsang P."/>
            <person name="Barry A."/>
            <person name="Bayul T."/>
            <person name="Berlin A."/>
            <person name="Bessette D."/>
            <person name="Bloom T."/>
            <person name="Bloom T."/>
            <person name="Boguslavskiy L."/>
            <person name="Bonnet C."/>
            <person name="Boukhgalter B."/>
            <person name="Bourzgui I."/>
            <person name="Brown A."/>
            <person name="Cahill P."/>
            <person name="Channer S."/>
            <person name="Cheshatsang Y."/>
            <person name="Chuda L."/>
            <person name="Citroen M."/>
            <person name="Collymore A."/>
            <person name="Cooke P."/>
            <person name="Costello M."/>
            <person name="D'Aco K."/>
            <person name="Daza R."/>
            <person name="De Haan G."/>
            <person name="DeGray S."/>
            <person name="DeMaso C."/>
            <person name="Dhargay N."/>
            <person name="Dooley K."/>
            <person name="Dooley E."/>
            <person name="Doricent M."/>
            <person name="Dorje P."/>
            <person name="Dorjee K."/>
            <person name="Dupes A."/>
            <person name="Elong R."/>
            <person name="Falk J."/>
            <person name="Farina A."/>
            <person name="Faro S."/>
            <person name="Ferguson D."/>
            <person name="Fisher S."/>
            <person name="Foley C.D."/>
            <person name="Franke A."/>
            <person name="Friedrich D."/>
            <person name="Gadbois L."/>
            <person name="Gearin G."/>
            <person name="Gearin C.R."/>
            <person name="Giannoukos G."/>
            <person name="Goode T."/>
            <person name="Graham J."/>
            <person name="Grandbois E."/>
            <person name="Grewal S."/>
            <person name="Gyaltsen K."/>
            <person name="Hafez N."/>
            <person name="Hagos B."/>
            <person name="Hall J."/>
            <person name="Henson C."/>
            <person name="Hollinger A."/>
            <person name="Honan T."/>
            <person name="Huard M.D."/>
            <person name="Hughes L."/>
            <person name="Hurhula B."/>
            <person name="Husby M.E."/>
            <person name="Kamat A."/>
            <person name="Kanga B."/>
            <person name="Kashin S."/>
            <person name="Khazanovich D."/>
            <person name="Kisner P."/>
            <person name="Lance K."/>
            <person name="Lara M."/>
            <person name="Lee W."/>
            <person name="Lennon N."/>
            <person name="Letendre F."/>
            <person name="LeVine R."/>
            <person name="Lipovsky A."/>
            <person name="Liu X."/>
            <person name="Liu J."/>
            <person name="Liu S."/>
            <person name="Lokyitsang T."/>
            <person name="Lokyitsang Y."/>
            <person name="Lubonja R."/>
            <person name="Lui A."/>
            <person name="MacDonald P."/>
            <person name="Magnisalis V."/>
            <person name="Maru K."/>
            <person name="Matthews C."/>
            <person name="McCusker W."/>
            <person name="McDonough S."/>
            <person name="Mehta T."/>
            <person name="Meldrim J."/>
            <person name="Meneus L."/>
            <person name="Mihai O."/>
            <person name="Mihalev A."/>
            <person name="Mihova T."/>
            <person name="Mittelman R."/>
            <person name="Mlenga V."/>
            <person name="Montmayeur A."/>
            <person name="Mulrain L."/>
            <person name="Navidi A."/>
            <person name="Naylor J."/>
            <person name="Negash T."/>
            <person name="Nguyen T."/>
            <person name="Nguyen N."/>
            <person name="Nicol R."/>
            <person name="Norbu C."/>
            <person name="Norbu N."/>
            <person name="Novod N."/>
            <person name="O'Neill B."/>
            <person name="Osman S."/>
            <person name="Markiewicz E."/>
            <person name="Oyono O.L."/>
            <person name="Patti C."/>
            <person name="Phunkhang P."/>
            <person name="Pierre F."/>
            <person name="Priest M."/>
            <person name="Raghuraman S."/>
            <person name="Rege F."/>
            <person name="Reyes R."/>
            <person name="Rise C."/>
            <person name="Rogov P."/>
            <person name="Ross K."/>
            <person name="Ryan E."/>
            <person name="Settipalli S."/>
            <person name="Shea T."/>
            <person name="Sherpa N."/>
            <person name="Shi L."/>
            <person name="Shih D."/>
            <person name="Sparrow T."/>
            <person name="Spaulding J."/>
            <person name="Stalker J."/>
            <person name="Stange-Thomann N."/>
            <person name="Stavropoulos S."/>
            <person name="Stone C."/>
            <person name="Strader C."/>
            <person name="Tesfaye S."/>
            <person name="Thomson T."/>
            <person name="Thoulutsang Y."/>
            <person name="Thoulutsang D."/>
            <person name="Topham K."/>
            <person name="Topping I."/>
            <person name="Tsamla T."/>
            <person name="Vassiliev H."/>
            <person name="Vo A."/>
            <person name="Wangchuk T."/>
            <person name="Wangdi T."/>
            <person name="Weiand M."/>
            <person name="Wilkinson J."/>
            <person name="Wilson A."/>
            <person name="Yadav S."/>
            <person name="Young G."/>
            <person name="Yu Q."/>
            <person name="Zembek L."/>
            <person name="Zhong D."/>
            <person name="Zimmer A."/>
            <person name="Zwirko Z."/>
            <person name="Jaffe D.B."/>
            <person name="Alvarez P."/>
            <person name="Brockman W."/>
            <person name="Butler J."/>
            <person name="Chin C."/>
            <person name="Gnerre S."/>
            <person name="MacCallum I."/>
            <person name="Graves J.A."/>
            <person name="Ponting C.P."/>
            <person name="Breen M."/>
            <person name="Samollow P.B."/>
            <person name="Lander E.S."/>
            <person name="Lindblad-Toh K."/>
        </authorList>
    </citation>
    <scope>NUCLEOTIDE SEQUENCE [LARGE SCALE GENOMIC DNA]</scope>
</reference>
<dbReference type="HOGENOM" id="CLU_705862_0_0_1"/>
<reference evidence="2" key="3">
    <citation type="submission" date="2025-09" db="UniProtKB">
        <authorList>
            <consortium name="Ensembl"/>
        </authorList>
    </citation>
    <scope>IDENTIFICATION</scope>
</reference>
<dbReference type="CTD" id="100130988"/>
<dbReference type="eggNOG" id="ENOG502RYZE">
    <property type="taxonomic scope" value="Eukaryota"/>
</dbReference>
<keyword evidence="3" id="KW-1185">Reference proteome</keyword>
<dbReference type="OMA" id="NRRWNSR"/>
<reference evidence="2" key="2">
    <citation type="submission" date="2025-08" db="UniProtKB">
        <authorList>
            <consortium name="Ensembl"/>
        </authorList>
    </citation>
    <scope>IDENTIFICATION</scope>
</reference>
<accession>K7DZS2</accession>
<dbReference type="Proteomes" id="UP000002280">
    <property type="component" value="Chromosome 6"/>
</dbReference>
<dbReference type="Pfam" id="PF15073">
    <property type="entry name" value="SPATA48"/>
    <property type="match status" value="1"/>
</dbReference>
<dbReference type="RefSeq" id="XP_007500478.1">
    <property type="nucleotide sequence ID" value="XM_007500416.3"/>
</dbReference>
<dbReference type="GO" id="GO:0007283">
    <property type="term" value="P:spermatogenesis"/>
    <property type="evidence" value="ECO:0000318"/>
    <property type="project" value="GO_Central"/>
</dbReference>
<sequence length="448" mass="50963">MISDHKFGQNVVPQHPIHPMDEVKIPPKKMDYQNYCHLLRKMDMPFVRGTEDRHNFGSFEEKNSPAFVKFHPYPSSVQPDYHIYHPYPPPPGREYPLSPLRDNVTLNDPCSGFISPGGDAELLPGVGRHIPNLANYCDVKPQQRIPMPNYGLHTDVKRRTVLLEELNEDRRWNSRKVPHAAIRAKLGGWTSSAKVIPDLAKLKGNATTFKFSFDEPESKGEGKVGAQAGMGAERKLKDSFYKSSTQKAYEALPLDQIYPPRLSPPVTTFEKKADQVSQCFTLNRYEWQPSICQVVGGLWDRFQTRSFTSPKRPINFVSPSSRTQYVPLYTGYVESSNPDDRDNPDGDLESLGKPRQSRLFHTNPRRSENIPGYTGKVHFLSTQPATWDIPPTTPDVGSEVRRTIWECKDQPNYRHVGPLSKMVSLVEPYNTFNGVVKETVKFLKKPVL</sequence>
<dbReference type="AlphaFoldDB" id="K7DZS2"/>
<name>K7DZS2_MONDO</name>
<dbReference type="STRING" id="13616.ENSMODP00000039023"/>
<dbReference type="InterPro" id="IPR027867">
    <property type="entry name" value="SPATA48"/>
</dbReference>
<dbReference type="KEGG" id="mdo:100618024"/>
<evidence type="ECO:0000256" key="1">
    <source>
        <dbReference type="SAM" id="MobiDB-lite"/>
    </source>
</evidence>
<dbReference type="PANTHER" id="PTHR34759:SF1">
    <property type="entry name" value="SPERMATOGENESIS-ASSOCIATED PROTEIN 48"/>
    <property type="match status" value="1"/>
</dbReference>
<feature type="region of interest" description="Disordered" evidence="1">
    <location>
        <begin position="333"/>
        <end position="367"/>
    </location>
</feature>
<dbReference type="GeneID" id="100618024"/>